<keyword evidence="2" id="KW-1185">Reference proteome</keyword>
<sequence length="31" mass="3561">MEMGHTSIKPKPCKTTTHHCRLTDKTLQIHS</sequence>
<proteinExistence type="predicted"/>
<dbReference type="AlphaFoldDB" id="A0A5B7HMV8"/>
<name>A0A5B7HMV8_PORTR</name>
<organism evidence="1 2">
    <name type="scientific">Portunus trituberculatus</name>
    <name type="common">Swimming crab</name>
    <name type="synonym">Neptunus trituberculatus</name>
    <dbReference type="NCBI Taxonomy" id="210409"/>
    <lineage>
        <taxon>Eukaryota</taxon>
        <taxon>Metazoa</taxon>
        <taxon>Ecdysozoa</taxon>
        <taxon>Arthropoda</taxon>
        <taxon>Crustacea</taxon>
        <taxon>Multicrustacea</taxon>
        <taxon>Malacostraca</taxon>
        <taxon>Eumalacostraca</taxon>
        <taxon>Eucarida</taxon>
        <taxon>Decapoda</taxon>
        <taxon>Pleocyemata</taxon>
        <taxon>Brachyura</taxon>
        <taxon>Eubrachyura</taxon>
        <taxon>Portunoidea</taxon>
        <taxon>Portunidae</taxon>
        <taxon>Portuninae</taxon>
        <taxon>Portunus</taxon>
    </lineage>
</organism>
<accession>A0A5B7HMV8</accession>
<evidence type="ECO:0000313" key="1">
    <source>
        <dbReference type="EMBL" id="MPC71453.1"/>
    </source>
</evidence>
<dbReference type="EMBL" id="VSRR010032909">
    <property type="protein sequence ID" value="MPC71453.1"/>
    <property type="molecule type" value="Genomic_DNA"/>
</dbReference>
<reference evidence="1 2" key="1">
    <citation type="submission" date="2019-05" db="EMBL/GenBank/DDBJ databases">
        <title>Another draft genome of Portunus trituberculatus and its Hox gene families provides insights of decapod evolution.</title>
        <authorList>
            <person name="Jeong J.-H."/>
            <person name="Song I."/>
            <person name="Kim S."/>
            <person name="Choi T."/>
            <person name="Kim D."/>
            <person name="Ryu S."/>
            <person name="Kim W."/>
        </authorList>
    </citation>
    <scope>NUCLEOTIDE SEQUENCE [LARGE SCALE GENOMIC DNA]</scope>
    <source>
        <tissue evidence="1">Muscle</tissue>
    </source>
</reference>
<dbReference type="Proteomes" id="UP000324222">
    <property type="component" value="Unassembled WGS sequence"/>
</dbReference>
<protein>
    <submittedName>
        <fullName evidence="1">Uncharacterized protein</fullName>
    </submittedName>
</protein>
<comment type="caution">
    <text evidence="1">The sequence shown here is derived from an EMBL/GenBank/DDBJ whole genome shotgun (WGS) entry which is preliminary data.</text>
</comment>
<gene>
    <name evidence="1" type="ORF">E2C01_065730</name>
</gene>
<evidence type="ECO:0000313" key="2">
    <source>
        <dbReference type="Proteomes" id="UP000324222"/>
    </source>
</evidence>